<evidence type="ECO:0000313" key="12">
    <source>
        <dbReference type="Proteomes" id="UP001222325"/>
    </source>
</evidence>
<evidence type="ECO:0000256" key="6">
    <source>
        <dbReference type="ARBA" id="ARBA00023002"/>
    </source>
</evidence>
<dbReference type="GO" id="GO:0020037">
    <property type="term" value="F:heme binding"/>
    <property type="evidence" value="ECO:0007669"/>
    <property type="project" value="InterPro"/>
</dbReference>
<dbReference type="InterPro" id="IPR001128">
    <property type="entry name" value="Cyt_P450"/>
</dbReference>
<comment type="cofactor">
    <cofactor evidence="1 9">
        <name>heme</name>
        <dbReference type="ChEBI" id="CHEBI:30413"/>
    </cofactor>
</comment>
<keyword evidence="8 10" id="KW-0503">Monooxygenase</keyword>
<dbReference type="PANTHER" id="PTHR46300:SF7">
    <property type="entry name" value="P450, PUTATIVE (EUROFUNG)-RELATED"/>
    <property type="match status" value="1"/>
</dbReference>
<evidence type="ECO:0000256" key="4">
    <source>
        <dbReference type="ARBA" id="ARBA00022617"/>
    </source>
</evidence>
<organism evidence="11 12">
    <name type="scientific">Mycena belliarum</name>
    <dbReference type="NCBI Taxonomy" id="1033014"/>
    <lineage>
        <taxon>Eukaryota</taxon>
        <taxon>Fungi</taxon>
        <taxon>Dikarya</taxon>
        <taxon>Basidiomycota</taxon>
        <taxon>Agaricomycotina</taxon>
        <taxon>Agaricomycetes</taxon>
        <taxon>Agaricomycetidae</taxon>
        <taxon>Agaricales</taxon>
        <taxon>Marasmiineae</taxon>
        <taxon>Mycenaceae</taxon>
        <taxon>Mycena</taxon>
    </lineage>
</organism>
<dbReference type="PRINTS" id="PR00463">
    <property type="entry name" value="EP450I"/>
</dbReference>
<feature type="binding site" description="axial binding residue" evidence="9">
    <location>
        <position position="432"/>
    </location>
    <ligand>
        <name>heme</name>
        <dbReference type="ChEBI" id="CHEBI:30413"/>
    </ligand>
    <ligandPart>
        <name>Fe</name>
        <dbReference type="ChEBI" id="CHEBI:18248"/>
    </ligandPart>
</feature>
<evidence type="ECO:0000256" key="3">
    <source>
        <dbReference type="ARBA" id="ARBA00010617"/>
    </source>
</evidence>
<comment type="similarity">
    <text evidence="3 10">Belongs to the cytochrome P450 family.</text>
</comment>
<evidence type="ECO:0000313" key="11">
    <source>
        <dbReference type="EMBL" id="KAJ7085791.1"/>
    </source>
</evidence>
<evidence type="ECO:0000256" key="8">
    <source>
        <dbReference type="ARBA" id="ARBA00023033"/>
    </source>
</evidence>
<dbReference type="InterPro" id="IPR036396">
    <property type="entry name" value="Cyt_P450_sf"/>
</dbReference>
<dbReference type="GO" id="GO:0005506">
    <property type="term" value="F:iron ion binding"/>
    <property type="evidence" value="ECO:0007669"/>
    <property type="project" value="InterPro"/>
</dbReference>
<dbReference type="Pfam" id="PF00067">
    <property type="entry name" value="p450"/>
    <property type="match status" value="1"/>
</dbReference>
<dbReference type="PANTHER" id="PTHR46300">
    <property type="entry name" value="P450, PUTATIVE (EUROFUNG)-RELATED-RELATED"/>
    <property type="match status" value="1"/>
</dbReference>
<dbReference type="PRINTS" id="PR00385">
    <property type="entry name" value="P450"/>
</dbReference>
<dbReference type="SUPFAM" id="SSF48264">
    <property type="entry name" value="Cytochrome P450"/>
    <property type="match status" value="1"/>
</dbReference>
<proteinExistence type="inferred from homology"/>
<evidence type="ECO:0000256" key="2">
    <source>
        <dbReference type="ARBA" id="ARBA00005179"/>
    </source>
</evidence>
<keyword evidence="12" id="KW-1185">Reference proteome</keyword>
<keyword evidence="7 9" id="KW-0408">Iron</keyword>
<evidence type="ECO:0000256" key="7">
    <source>
        <dbReference type="ARBA" id="ARBA00023004"/>
    </source>
</evidence>
<dbReference type="CDD" id="cd11065">
    <property type="entry name" value="CYP64-like"/>
    <property type="match status" value="1"/>
</dbReference>
<dbReference type="InterPro" id="IPR017972">
    <property type="entry name" value="Cyt_P450_CS"/>
</dbReference>
<evidence type="ECO:0000256" key="10">
    <source>
        <dbReference type="RuleBase" id="RU000461"/>
    </source>
</evidence>
<evidence type="ECO:0000256" key="9">
    <source>
        <dbReference type="PIRSR" id="PIRSR602401-1"/>
    </source>
</evidence>
<sequence length="504" mass="55741">MLPTVLDAAVVLLAFFIYKAIQRSRALLPPGPRPFLGFLALPSGTDKEWHTYGKWAEQWGDLTSVTVFGQPVVVINSIEVASEMLDKKSSIYSDRPVFQMCGELVGWKWGTAFLSYAAPQFKRARKYFHQLFGTHTTLSQFYPVTVDEYRKFLRCLLDSPERFLSHIHHTTSAVVLRITYGYTVQPENDPIVAMVTSVMDEFSVSSAPGAFMVDLLPILKYVPAWVPGAGFQRKAKTWANHLIEMIERPFKLVVDELAQGTAEDSFVSVLLRADLPAEEIIDAKWAAGTIYGGGAHTTASAISIFFLAMTRYPDVQAKAQAEIAAVLGSRRLPTFADRVNLPYVDALCKEVLRYHPVSPMGVPHRLMEDDTHDGFFIPKGSIVLANIWSMTHNPEVYANPMVFDPSRFIASNHSTAEPDPGDFVFGFGRRVCPGKLLGDASLFMACAMVLATFTISKTIEEGVPVEPVEDYQPGIISQPAAFKCTIKPRAEAVALISEEFAASS</sequence>
<protein>
    <submittedName>
        <fullName evidence="11">Cytochrome P450</fullName>
    </submittedName>
</protein>
<dbReference type="GO" id="GO:0016705">
    <property type="term" value="F:oxidoreductase activity, acting on paired donors, with incorporation or reduction of molecular oxygen"/>
    <property type="evidence" value="ECO:0007669"/>
    <property type="project" value="InterPro"/>
</dbReference>
<reference evidence="11" key="1">
    <citation type="submission" date="2023-03" db="EMBL/GenBank/DDBJ databases">
        <title>Massive genome expansion in bonnet fungi (Mycena s.s.) driven by repeated elements and novel gene families across ecological guilds.</title>
        <authorList>
            <consortium name="Lawrence Berkeley National Laboratory"/>
            <person name="Harder C.B."/>
            <person name="Miyauchi S."/>
            <person name="Viragh M."/>
            <person name="Kuo A."/>
            <person name="Thoen E."/>
            <person name="Andreopoulos B."/>
            <person name="Lu D."/>
            <person name="Skrede I."/>
            <person name="Drula E."/>
            <person name="Henrissat B."/>
            <person name="Morin E."/>
            <person name="Kohler A."/>
            <person name="Barry K."/>
            <person name="LaButti K."/>
            <person name="Morin E."/>
            <person name="Salamov A."/>
            <person name="Lipzen A."/>
            <person name="Mereny Z."/>
            <person name="Hegedus B."/>
            <person name="Baldrian P."/>
            <person name="Stursova M."/>
            <person name="Weitz H."/>
            <person name="Taylor A."/>
            <person name="Grigoriev I.V."/>
            <person name="Nagy L.G."/>
            <person name="Martin F."/>
            <person name="Kauserud H."/>
        </authorList>
    </citation>
    <scope>NUCLEOTIDE SEQUENCE</scope>
    <source>
        <strain evidence="11">CBHHK173m</strain>
    </source>
</reference>
<dbReference type="GO" id="GO:0004497">
    <property type="term" value="F:monooxygenase activity"/>
    <property type="evidence" value="ECO:0007669"/>
    <property type="project" value="UniProtKB-KW"/>
</dbReference>
<evidence type="ECO:0000256" key="1">
    <source>
        <dbReference type="ARBA" id="ARBA00001971"/>
    </source>
</evidence>
<gene>
    <name evidence="11" type="ORF">B0H15DRAFT_370461</name>
</gene>
<keyword evidence="4 9" id="KW-0349">Heme</keyword>
<comment type="pathway">
    <text evidence="2">Secondary metabolite biosynthesis.</text>
</comment>
<dbReference type="Gene3D" id="1.10.630.10">
    <property type="entry name" value="Cytochrome P450"/>
    <property type="match status" value="1"/>
</dbReference>
<dbReference type="InterPro" id="IPR050364">
    <property type="entry name" value="Cytochrome_P450_fung"/>
</dbReference>
<comment type="caution">
    <text evidence="11">The sequence shown here is derived from an EMBL/GenBank/DDBJ whole genome shotgun (WGS) entry which is preliminary data.</text>
</comment>
<dbReference type="InterPro" id="IPR002401">
    <property type="entry name" value="Cyt_P450_E_grp-I"/>
</dbReference>
<keyword evidence="5 9" id="KW-0479">Metal-binding</keyword>
<dbReference type="EMBL" id="JARJCN010000033">
    <property type="protein sequence ID" value="KAJ7085791.1"/>
    <property type="molecule type" value="Genomic_DNA"/>
</dbReference>
<name>A0AAD6U4Y3_9AGAR</name>
<dbReference type="Proteomes" id="UP001222325">
    <property type="component" value="Unassembled WGS sequence"/>
</dbReference>
<dbReference type="AlphaFoldDB" id="A0AAD6U4Y3"/>
<dbReference type="PROSITE" id="PS00086">
    <property type="entry name" value="CYTOCHROME_P450"/>
    <property type="match status" value="1"/>
</dbReference>
<accession>A0AAD6U4Y3</accession>
<keyword evidence="6 10" id="KW-0560">Oxidoreductase</keyword>
<evidence type="ECO:0000256" key="5">
    <source>
        <dbReference type="ARBA" id="ARBA00022723"/>
    </source>
</evidence>